<dbReference type="Gene3D" id="3.30.1240.10">
    <property type="match status" value="1"/>
</dbReference>
<name>E4KQE6_9LACT</name>
<dbReference type="GO" id="GO:0016791">
    <property type="term" value="F:phosphatase activity"/>
    <property type="evidence" value="ECO:0007669"/>
    <property type="project" value="TreeGrafter"/>
</dbReference>
<dbReference type="OrthoDB" id="9781413at2"/>
<protein>
    <submittedName>
        <fullName evidence="1">Cof-like hydrolase</fullName>
    </submittedName>
</protein>
<dbReference type="CDD" id="cd07516">
    <property type="entry name" value="HAD_Pase"/>
    <property type="match status" value="1"/>
</dbReference>
<dbReference type="eggNOG" id="COG0561">
    <property type="taxonomic scope" value="Bacteria"/>
</dbReference>
<dbReference type="SFLD" id="SFLDS00003">
    <property type="entry name" value="Haloacid_Dehalogenase"/>
    <property type="match status" value="1"/>
</dbReference>
<accession>E4KQE6</accession>
<comment type="caution">
    <text evidence="1">The sequence shown here is derived from an EMBL/GenBank/DDBJ whole genome shotgun (WGS) entry which is preliminary data.</text>
</comment>
<dbReference type="EMBL" id="AENN01000016">
    <property type="protein sequence ID" value="EFR30895.1"/>
    <property type="molecule type" value="Genomic_DNA"/>
</dbReference>
<dbReference type="Gene3D" id="3.40.50.1000">
    <property type="entry name" value="HAD superfamily/HAD-like"/>
    <property type="match status" value="1"/>
</dbReference>
<dbReference type="InterPro" id="IPR023214">
    <property type="entry name" value="HAD_sf"/>
</dbReference>
<proteinExistence type="predicted"/>
<dbReference type="InterPro" id="IPR036412">
    <property type="entry name" value="HAD-like_sf"/>
</dbReference>
<keyword evidence="2" id="KW-1185">Reference proteome</keyword>
<dbReference type="GO" id="GO:0000287">
    <property type="term" value="F:magnesium ion binding"/>
    <property type="evidence" value="ECO:0007669"/>
    <property type="project" value="TreeGrafter"/>
</dbReference>
<dbReference type="SFLD" id="SFLDG01140">
    <property type="entry name" value="C2.B:_Phosphomannomutase_and_P"/>
    <property type="match status" value="1"/>
</dbReference>
<dbReference type="STRING" id="908337.HMPREF9257_1747"/>
<dbReference type="PANTHER" id="PTHR10000:SF23">
    <property type="entry name" value="5-AMINO-6-(5-PHOSPHO-D-RIBITYLAMINO)URACIL PHOSPHATASE YITU"/>
    <property type="match status" value="1"/>
</dbReference>
<dbReference type="InterPro" id="IPR000150">
    <property type="entry name" value="Cof"/>
</dbReference>
<dbReference type="Proteomes" id="UP000005990">
    <property type="component" value="Unassembled WGS sequence"/>
</dbReference>
<dbReference type="NCBIfam" id="TIGR01484">
    <property type="entry name" value="HAD-SF-IIB"/>
    <property type="match status" value="1"/>
</dbReference>
<dbReference type="GO" id="GO:0005829">
    <property type="term" value="C:cytosol"/>
    <property type="evidence" value="ECO:0007669"/>
    <property type="project" value="TreeGrafter"/>
</dbReference>
<dbReference type="PANTHER" id="PTHR10000">
    <property type="entry name" value="PHOSPHOSERINE PHOSPHATASE"/>
    <property type="match status" value="1"/>
</dbReference>
<gene>
    <name evidence="1" type="ORF">HMPREF9257_1747</name>
</gene>
<evidence type="ECO:0000313" key="1">
    <source>
        <dbReference type="EMBL" id="EFR30895.1"/>
    </source>
</evidence>
<dbReference type="Pfam" id="PF08282">
    <property type="entry name" value="Hydrolase_3"/>
    <property type="match status" value="1"/>
</dbReference>
<reference evidence="1 2" key="1">
    <citation type="submission" date="2010-10" db="EMBL/GenBank/DDBJ databases">
        <authorList>
            <person name="Durkin A.S."/>
            <person name="Madupu R."/>
            <person name="Torralba M."/>
            <person name="Gillis M."/>
            <person name="Methe B."/>
            <person name="Sutton G."/>
            <person name="Nelson K.E."/>
        </authorList>
    </citation>
    <scope>NUCLEOTIDE SEQUENCE [LARGE SCALE GENOMIC DNA]</scope>
    <source>
        <strain evidence="1 2">ACS-139-V-Col8</strain>
    </source>
</reference>
<sequence length="270" mass="30245">MQQHLIAIDLDGTTLNDQSQLSEKTIETLRKLDQLGHLVCIVTGRPYRNSRDIYRQIGLDNPIVNFNGAYCHYPSRPAWLGGYHYELDKEIAFDLLTKQDELGIDMILAEGKEQLYSSNLNIPDSPFFPKDSNLIASLNRKSLLDNPTALTILCAESNMKVIEDRIIAHYGDSVSVRTWGGVLPLLEVIHAGIYKNRGVQAIADFYHIPLQNILAFGDENNDLEMLQYAGLGVAMKNAVPEVLAVADAVTDYTNDQDGLALFLEEYFNLK</sequence>
<dbReference type="NCBIfam" id="TIGR00099">
    <property type="entry name" value="Cof-subfamily"/>
    <property type="match status" value="1"/>
</dbReference>
<organism evidence="1 2">
    <name type="scientific">Eremococcus coleocola ACS-139-V-Col8</name>
    <dbReference type="NCBI Taxonomy" id="908337"/>
    <lineage>
        <taxon>Bacteria</taxon>
        <taxon>Bacillati</taxon>
        <taxon>Bacillota</taxon>
        <taxon>Bacilli</taxon>
        <taxon>Lactobacillales</taxon>
        <taxon>Aerococcaceae</taxon>
        <taxon>Eremococcus</taxon>
    </lineage>
</organism>
<dbReference type="SUPFAM" id="SSF56784">
    <property type="entry name" value="HAD-like"/>
    <property type="match status" value="1"/>
</dbReference>
<dbReference type="AlphaFoldDB" id="E4KQE6"/>
<evidence type="ECO:0000313" key="2">
    <source>
        <dbReference type="Proteomes" id="UP000005990"/>
    </source>
</evidence>
<keyword evidence="1" id="KW-0378">Hydrolase</keyword>
<dbReference type="RefSeq" id="WP_006418681.1">
    <property type="nucleotide sequence ID" value="NZ_AENN01000016.1"/>
</dbReference>
<dbReference type="InterPro" id="IPR006379">
    <property type="entry name" value="HAD-SF_hydro_IIB"/>
</dbReference>